<feature type="compositionally biased region" description="Basic and acidic residues" evidence="1">
    <location>
        <begin position="1"/>
        <end position="18"/>
    </location>
</feature>
<name>A0A2P2R0A4_RHIMU</name>
<dbReference type="AlphaFoldDB" id="A0A2P2R0A4"/>
<proteinExistence type="predicted"/>
<protein>
    <submittedName>
        <fullName evidence="2">Uncharacterized protein</fullName>
    </submittedName>
</protein>
<accession>A0A2P2R0A4</accession>
<sequence length="29" mass="3453">MIEFEERISISTEIEKKTQNSQKKRGGER</sequence>
<dbReference type="EMBL" id="GGEC01092194">
    <property type="protein sequence ID" value="MBX72678.1"/>
    <property type="molecule type" value="Transcribed_RNA"/>
</dbReference>
<evidence type="ECO:0000313" key="2">
    <source>
        <dbReference type="EMBL" id="MBX72678.1"/>
    </source>
</evidence>
<evidence type="ECO:0000256" key="1">
    <source>
        <dbReference type="SAM" id="MobiDB-lite"/>
    </source>
</evidence>
<organism evidence="2">
    <name type="scientific">Rhizophora mucronata</name>
    <name type="common">Asiatic mangrove</name>
    <dbReference type="NCBI Taxonomy" id="61149"/>
    <lineage>
        <taxon>Eukaryota</taxon>
        <taxon>Viridiplantae</taxon>
        <taxon>Streptophyta</taxon>
        <taxon>Embryophyta</taxon>
        <taxon>Tracheophyta</taxon>
        <taxon>Spermatophyta</taxon>
        <taxon>Magnoliopsida</taxon>
        <taxon>eudicotyledons</taxon>
        <taxon>Gunneridae</taxon>
        <taxon>Pentapetalae</taxon>
        <taxon>rosids</taxon>
        <taxon>fabids</taxon>
        <taxon>Malpighiales</taxon>
        <taxon>Rhizophoraceae</taxon>
        <taxon>Rhizophora</taxon>
    </lineage>
</organism>
<feature type="region of interest" description="Disordered" evidence="1">
    <location>
        <begin position="1"/>
        <end position="29"/>
    </location>
</feature>
<reference evidence="2" key="1">
    <citation type="submission" date="2018-02" db="EMBL/GenBank/DDBJ databases">
        <title>Rhizophora mucronata_Transcriptome.</title>
        <authorList>
            <person name="Meera S.P."/>
            <person name="Sreeshan A."/>
            <person name="Augustine A."/>
        </authorList>
    </citation>
    <scope>NUCLEOTIDE SEQUENCE</scope>
    <source>
        <tissue evidence="2">Leaf</tissue>
    </source>
</reference>